<dbReference type="GO" id="GO:0008705">
    <property type="term" value="F:methionine synthase activity"/>
    <property type="evidence" value="ECO:0007669"/>
    <property type="project" value="UniProtKB-EC"/>
</dbReference>
<sequence>MDIQKKEVLRYMGCHESIDDEITMRSIDECIDEAKGLASQGVTFGIFDIKKVKGGIEIENSGIVLTGDSIVKHLEGCEKCAIMAATLGSELDMRIRYYSKASLSKGIILDACGAAGVESLCDAAEESIKAIAKNEGYNTTFRYSPGYGDLPLDVQPGILRLLDAQKKIGLTATDSLLLIPRKSVTAVIGFSKKKTHSRLTCGICSMNGKCSYQKRGKSCGS</sequence>
<evidence type="ECO:0000313" key="3">
    <source>
        <dbReference type="Proteomes" id="UP000027946"/>
    </source>
</evidence>
<name>A0A069RRD1_PEPLI</name>
<dbReference type="EC" id="2.1.1.13" evidence="2"/>
<dbReference type="AlphaFoldDB" id="A0A069RRD1"/>
<keyword evidence="2" id="KW-0489">Methyltransferase</keyword>
<evidence type="ECO:0000313" key="2">
    <source>
        <dbReference type="EMBL" id="KDR96742.1"/>
    </source>
</evidence>
<dbReference type="InterPro" id="IPR017342">
    <property type="entry name" value="S-AdoMet-dep_Met_synth_prd"/>
</dbReference>
<dbReference type="PIRSF" id="PIRSF037984">
    <property type="entry name" value="Met_synth_TM0269_prd"/>
    <property type="match status" value="1"/>
</dbReference>
<protein>
    <submittedName>
        <fullName evidence="2">Vitamin B12-dependent methionine synthase MetH</fullName>
        <ecNumber evidence="2">2.1.1.13</ecNumber>
    </submittedName>
</protein>
<dbReference type="Pfam" id="PF02965">
    <property type="entry name" value="Met_synt_B12"/>
    <property type="match status" value="1"/>
</dbReference>
<dbReference type="GO" id="GO:0032259">
    <property type="term" value="P:methylation"/>
    <property type="evidence" value="ECO:0007669"/>
    <property type="project" value="UniProtKB-KW"/>
</dbReference>
<proteinExistence type="predicted"/>
<dbReference type="Gene3D" id="3.40.109.40">
    <property type="match status" value="1"/>
</dbReference>
<keyword evidence="2" id="KW-0808">Transferase</keyword>
<dbReference type="RefSeq" id="WP_038261375.1">
    <property type="nucleotide sequence ID" value="NZ_FSRH01000001.1"/>
</dbReference>
<dbReference type="STRING" id="1121324.CLIT_2c03480"/>
<keyword evidence="3" id="KW-1185">Reference proteome</keyword>
<feature type="domain" description="AdoMet activation" evidence="1">
    <location>
        <begin position="135"/>
        <end position="195"/>
    </location>
</feature>
<reference evidence="2 3" key="1">
    <citation type="submission" date="2014-03" db="EMBL/GenBank/DDBJ databases">
        <title>Genome sequence of Clostridium litorale W6, DSM 5388.</title>
        <authorList>
            <person name="Poehlein A."/>
            <person name="Jagirdar A."/>
            <person name="Khonsari B."/>
            <person name="Chibani C.M."/>
            <person name="Gutierrez Gutierrez D.A."/>
            <person name="Davydova E."/>
            <person name="Alghaithi H.S."/>
            <person name="Nair K.P."/>
            <person name="Dhamotharan K."/>
            <person name="Chandran L."/>
            <person name="G W."/>
            <person name="Daniel R."/>
        </authorList>
    </citation>
    <scope>NUCLEOTIDE SEQUENCE [LARGE SCALE GENOMIC DNA]</scope>
    <source>
        <strain evidence="2 3">W6</strain>
    </source>
</reference>
<accession>A0A069RRD1</accession>
<dbReference type="InterPro" id="IPR004223">
    <property type="entry name" value="VitB12-dep_Met_synth_activ_dom"/>
</dbReference>
<gene>
    <name evidence="2" type="primary">metH2</name>
    <name evidence="2" type="ORF">CLIT_2c03480</name>
</gene>
<dbReference type="SUPFAM" id="SSF56507">
    <property type="entry name" value="Methionine synthase activation domain-like"/>
    <property type="match status" value="1"/>
</dbReference>
<comment type="caution">
    <text evidence="2">The sequence shown here is derived from an EMBL/GenBank/DDBJ whole genome shotgun (WGS) entry which is preliminary data.</text>
</comment>
<dbReference type="eggNOG" id="COG1410">
    <property type="taxonomic scope" value="Bacteria"/>
</dbReference>
<dbReference type="OrthoDB" id="9816190at2"/>
<dbReference type="EMBL" id="JJMM01000002">
    <property type="protein sequence ID" value="KDR96742.1"/>
    <property type="molecule type" value="Genomic_DNA"/>
</dbReference>
<dbReference type="InterPro" id="IPR037010">
    <property type="entry name" value="VitB12-dep_Met_synth_activ_sf"/>
</dbReference>
<evidence type="ECO:0000259" key="1">
    <source>
        <dbReference type="Pfam" id="PF02965"/>
    </source>
</evidence>
<dbReference type="Proteomes" id="UP000027946">
    <property type="component" value="Unassembled WGS sequence"/>
</dbReference>
<organism evidence="2 3">
    <name type="scientific">Peptoclostridium litorale DSM 5388</name>
    <dbReference type="NCBI Taxonomy" id="1121324"/>
    <lineage>
        <taxon>Bacteria</taxon>
        <taxon>Bacillati</taxon>
        <taxon>Bacillota</taxon>
        <taxon>Clostridia</taxon>
        <taxon>Peptostreptococcales</taxon>
        <taxon>Peptoclostridiaceae</taxon>
        <taxon>Peptoclostridium</taxon>
    </lineage>
</organism>